<dbReference type="SUPFAM" id="SSF51905">
    <property type="entry name" value="FAD/NAD(P)-binding domain"/>
    <property type="match status" value="1"/>
</dbReference>
<evidence type="ECO:0000313" key="2">
    <source>
        <dbReference type="EMBL" id="MDQ0268169.1"/>
    </source>
</evidence>
<accession>A0ABU0AA91</accession>
<reference evidence="2 3" key="1">
    <citation type="submission" date="2023-07" db="EMBL/GenBank/DDBJ databases">
        <title>Genomic Encyclopedia of Type Strains, Phase IV (KMG-IV): sequencing the most valuable type-strain genomes for metagenomic binning, comparative biology and taxonomic classification.</title>
        <authorList>
            <person name="Goeker M."/>
        </authorList>
    </citation>
    <scope>NUCLEOTIDE SEQUENCE [LARGE SCALE GENOMIC DNA]</scope>
    <source>
        <strain evidence="2 3">DSM 23494</strain>
    </source>
</reference>
<keyword evidence="3" id="KW-1185">Reference proteome</keyword>
<dbReference type="Proteomes" id="UP001238088">
    <property type="component" value="Unassembled WGS sequence"/>
</dbReference>
<dbReference type="PANTHER" id="PTHR13847:SF201">
    <property type="entry name" value="PUTATIBE OXIDOREDUCTASE"/>
    <property type="match status" value="1"/>
</dbReference>
<dbReference type="RefSeq" id="WP_307470709.1">
    <property type="nucleotide sequence ID" value="NZ_JAUSUB010000001.1"/>
</dbReference>
<dbReference type="InterPro" id="IPR036188">
    <property type="entry name" value="FAD/NAD-bd_sf"/>
</dbReference>
<dbReference type="EMBL" id="JAUSUB010000001">
    <property type="protein sequence ID" value="MDQ0268169.1"/>
    <property type="molecule type" value="Genomic_DNA"/>
</dbReference>
<sequence>MDLKAWRIYWPQTIQNKKKYSMLEEDIECDVCIVGTGSSGAFLAYHFAQTDLKTVVVDKRNIGFGSTSANTGLLQYSNDKLFTSYLNSFGEEKGYKHLKHCFDVLEDYKKQILPVLEEDPDFIERKSLYYASNLEDKSMLEEEYANLLKYDFPVEFWTDDDMKNQFSFEKSAALVSKGDAEINPLKNIQQLFHFASKQGVAIYEDTEIVGNEWFESHVNLYTNQKNRIRAKYVIYSTGYEAQESVTDPNARIISSYAITTNPINVQLKWPEKMMIWETARPYLYIRSTVDQRIIIGGLDELTTEENKRDSKLLHKRDLLLESLIEFFPELANKVKADFYWSGFFGETHNGLPMIKQHPVYQNGCFLLTYGGNGTVYSMILSKILKDYIAEGSHPDFSLYYEY</sequence>
<evidence type="ECO:0000313" key="3">
    <source>
        <dbReference type="Proteomes" id="UP001238088"/>
    </source>
</evidence>
<feature type="domain" description="FAD dependent oxidoreductase" evidence="1">
    <location>
        <begin position="30"/>
        <end position="385"/>
    </location>
</feature>
<dbReference type="Gene3D" id="3.50.50.60">
    <property type="entry name" value="FAD/NAD(P)-binding domain"/>
    <property type="match status" value="1"/>
</dbReference>
<dbReference type="Gene3D" id="3.30.9.10">
    <property type="entry name" value="D-Amino Acid Oxidase, subunit A, domain 2"/>
    <property type="match status" value="1"/>
</dbReference>
<gene>
    <name evidence="2" type="ORF">J2S17_000038</name>
</gene>
<name>A0ABU0AA91_9BACI</name>
<dbReference type="Pfam" id="PF01266">
    <property type="entry name" value="DAO"/>
    <property type="match status" value="1"/>
</dbReference>
<organism evidence="2 3">
    <name type="scientific">Cytobacillus purgationiresistens</name>
    <dbReference type="NCBI Taxonomy" id="863449"/>
    <lineage>
        <taxon>Bacteria</taxon>
        <taxon>Bacillati</taxon>
        <taxon>Bacillota</taxon>
        <taxon>Bacilli</taxon>
        <taxon>Bacillales</taxon>
        <taxon>Bacillaceae</taxon>
        <taxon>Cytobacillus</taxon>
    </lineage>
</organism>
<evidence type="ECO:0000259" key="1">
    <source>
        <dbReference type="Pfam" id="PF01266"/>
    </source>
</evidence>
<comment type="caution">
    <text evidence="2">The sequence shown here is derived from an EMBL/GenBank/DDBJ whole genome shotgun (WGS) entry which is preliminary data.</text>
</comment>
<proteinExistence type="predicted"/>
<dbReference type="PANTHER" id="PTHR13847">
    <property type="entry name" value="SARCOSINE DEHYDROGENASE-RELATED"/>
    <property type="match status" value="1"/>
</dbReference>
<protein>
    <submittedName>
        <fullName evidence="2">Glycine/D-amino acid oxidase-like deaminating enzyme</fullName>
    </submittedName>
</protein>
<dbReference type="InterPro" id="IPR006076">
    <property type="entry name" value="FAD-dep_OxRdtase"/>
</dbReference>